<dbReference type="AlphaFoldDB" id="A0A1H3BTJ3"/>
<keyword evidence="3" id="KW-1185">Reference proteome</keyword>
<feature type="region of interest" description="Disordered" evidence="1">
    <location>
        <begin position="47"/>
        <end position="70"/>
    </location>
</feature>
<proteinExistence type="predicted"/>
<protein>
    <submittedName>
        <fullName evidence="2">Uncharacterized protein</fullName>
    </submittedName>
</protein>
<organism evidence="2 3">
    <name type="scientific">Marininema mesophilum</name>
    <dbReference type="NCBI Taxonomy" id="1048340"/>
    <lineage>
        <taxon>Bacteria</taxon>
        <taxon>Bacillati</taxon>
        <taxon>Bacillota</taxon>
        <taxon>Bacilli</taxon>
        <taxon>Bacillales</taxon>
        <taxon>Thermoactinomycetaceae</taxon>
        <taxon>Marininema</taxon>
    </lineage>
</organism>
<evidence type="ECO:0000313" key="2">
    <source>
        <dbReference type="EMBL" id="SDX45203.1"/>
    </source>
</evidence>
<evidence type="ECO:0000313" key="3">
    <source>
        <dbReference type="Proteomes" id="UP000198534"/>
    </source>
</evidence>
<dbReference type="Proteomes" id="UP000198534">
    <property type="component" value="Unassembled WGS sequence"/>
</dbReference>
<evidence type="ECO:0000256" key="1">
    <source>
        <dbReference type="SAM" id="MobiDB-lite"/>
    </source>
</evidence>
<name>A0A1H3BTJ3_9BACL</name>
<dbReference type="EMBL" id="FNNQ01000018">
    <property type="protein sequence ID" value="SDX45203.1"/>
    <property type="molecule type" value="Genomic_DNA"/>
</dbReference>
<dbReference type="STRING" id="1048340.SAMN05444487_11827"/>
<sequence length="70" mass="7350">MSGSMKVKMIVGVASESWSYAPGQIVELSESQASAWVGSRLADWAEGETASLSPAETAARKPAPRRKGAK</sequence>
<reference evidence="2 3" key="1">
    <citation type="submission" date="2016-10" db="EMBL/GenBank/DDBJ databases">
        <authorList>
            <person name="de Groot N.N."/>
        </authorList>
    </citation>
    <scope>NUCLEOTIDE SEQUENCE [LARGE SCALE GENOMIC DNA]</scope>
    <source>
        <strain evidence="2 3">DSM 45610</strain>
    </source>
</reference>
<accession>A0A1H3BTJ3</accession>
<gene>
    <name evidence="2" type="ORF">SAMN05444487_11827</name>
</gene>